<dbReference type="EMBL" id="JOKQ01000012">
    <property type="protein sequence ID" value="KHN68875.1"/>
    <property type="molecule type" value="Genomic_DNA"/>
</dbReference>
<evidence type="ECO:0000259" key="7">
    <source>
        <dbReference type="Pfam" id="PF00081"/>
    </source>
</evidence>
<dbReference type="Gene3D" id="3.55.40.20">
    <property type="entry name" value="Iron/manganese superoxide dismutase, C-terminal domain"/>
    <property type="match status" value="1"/>
</dbReference>
<dbReference type="VEuPathDB" id="MicrosporidiaDB:M896_120970"/>
<feature type="binding site" evidence="5">
    <location>
        <position position="83"/>
    </location>
    <ligand>
        <name>Mn(2+)</name>
        <dbReference type="ChEBI" id="CHEBI:29035"/>
    </ligand>
</feature>
<feature type="binding site" evidence="5">
    <location>
        <position position="174"/>
    </location>
    <ligand>
        <name>Mn(2+)</name>
        <dbReference type="ChEBI" id="CHEBI:29035"/>
    </ligand>
</feature>
<dbReference type="SUPFAM" id="SSF46609">
    <property type="entry name" value="Fe,Mn superoxide dismutase (SOD), N-terminal domain"/>
    <property type="match status" value="1"/>
</dbReference>
<sequence length="225" mass="26317">MFTLPTLEYPYDALEPVIDQDTMRIHHTKHHQAYITNLQKVLANNDLEEAELMHYVKNSRGIKSVRTSIRKSIGNFAGGHYNHSLFWRMMCPPGTSKPISHALSEMIKKSFGSHESMIELFNENSASLFGSGWVWLCYRPEEDGLVVRKTYNQDTICMSNSRMIPILGLDVWEHAYYLKYRSSRIEYIKNWWNVVNWGFVNRLFEQTVLNDKRMIVESDGSIKFV</sequence>
<keyword evidence="10" id="KW-1185">Reference proteome</keyword>
<protein>
    <recommendedName>
        <fullName evidence="6">Superoxide dismutase</fullName>
        <ecNumber evidence="6">1.15.1.1</ecNumber>
    </recommendedName>
</protein>
<feature type="binding site" evidence="5">
    <location>
        <position position="26"/>
    </location>
    <ligand>
        <name>Mn(2+)</name>
        <dbReference type="ChEBI" id="CHEBI:29035"/>
    </ligand>
</feature>
<dbReference type="InParanoid" id="A0A0B2UIS9"/>
<dbReference type="STRING" id="1354746.A0A0B2UIS9"/>
<dbReference type="GO" id="GO:0046872">
    <property type="term" value="F:metal ion binding"/>
    <property type="evidence" value="ECO:0007669"/>
    <property type="project" value="UniProtKB-KW"/>
</dbReference>
<evidence type="ECO:0000259" key="8">
    <source>
        <dbReference type="Pfam" id="PF02777"/>
    </source>
</evidence>
<dbReference type="InterPro" id="IPR036314">
    <property type="entry name" value="SOD_C_sf"/>
</dbReference>
<comment type="catalytic activity">
    <reaction evidence="6">
        <text>2 superoxide + 2 H(+) = H2O2 + O2</text>
        <dbReference type="Rhea" id="RHEA:20696"/>
        <dbReference type="ChEBI" id="CHEBI:15378"/>
        <dbReference type="ChEBI" id="CHEBI:15379"/>
        <dbReference type="ChEBI" id="CHEBI:16240"/>
        <dbReference type="ChEBI" id="CHEBI:18421"/>
        <dbReference type="EC" id="1.15.1.1"/>
    </reaction>
</comment>
<feature type="domain" description="Manganese/iron superoxide dismutase C-terminal" evidence="8">
    <location>
        <begin position="101"/>
        <end position="202"/>
    </location>
</feature>
<dbReference type="RefSeq" id="XP_014562917.1">
    <property type="nucleotide sequence ID" value="XM_014707431.1"/>
</dbReference>
<feature type="domain" description="Manganese/iron superoxide dismutase N-terminal" evidence="7">
    <location>
        <begin position="2"/>
        <end position="91"/>
    </location>
</feature>
<dbReference type="PIRSF" id="PIRSF000349">
    <property type="entry name" value="SODismutase"/>
    <property type="match status" value="1"/>
</dbReference>
<dbReference type="AlphaFoldDB" id="A0A0B2UIS9"/>
<dbReference type="Gene3D" id="1.10.287.990">
    <property type="entry name" value="Fe,Mn superoxide dismutase (SOD) domain"/>
    <property type="match status" value="1"/>
</dbReference>
<accession>A0A0B2UIS9</accession>
<dbReference type="InterPro" id="IPR019833">
    <property type="entry name" value="Mn/Fe_SOD_BS"/>
</dbReference>
<evidence type="ECO:0000256" key="4">
    <source>
        <dbReference type="ARBA" id="ARBA00037226"/>
    </source>
</evidence>
<dbReference type="GO" id="GO:0005737">
    <property type="term" value="C:cytoplasm"/>
    <property type="evidence" value="ECO:0007669"/>
    <property type="project" value="TreeGrafter"/>
</dbReference>
<dbReference type="FunCoup" id="A0A0B2UIS9">
    <property type="interactions" value="63"/>
</dbReference>
<dbReference type="InterPro" id="IPR019831">
    <property type="entry name" value="Mn/Fe_SOD_N"/>
</dbReference>
<comment type="similarity">
    <text evidence="1 6">Belongs to the iron/manganese superoxide dismutase family.</text>
</comment>
<dbReference type="HOGENOM" id="CLU_031625_0_1_1"/>
<keyword evidence="3 6" id="KW-0560">Oxidoreductase</keyword>
<feature type="binding site" evidence="5">
    <location>
        <position position="170"/>
    </location>
    <ligand>
        <name>Mn(2+)</name>
        <dbReference type="ChEBI" id="CHEBI:29035"/>
    </ligand>
</feature>
<evidence type="ECO:0000313" key="10">
    <source>
        <dbReference type="Proteomes" id="UP000031056"/>
    </source>
</evidence>
<dbReference type="PANTHER" id="PTHR43595:SF2">
    <property type="entry name" value="SMALL RIBOSOMAL SUBUNIT PROTEIN MS42"/>
    <property type="match status" value="1"/>
</dbReference>
<keyword evidence="2 5" id="KW-0479">Metal-binding</keyword>
<dbReference type="GO" id="GO:0004784">
    <property type="term" value="F:superoxide dismutase activity"/>
    <property type="evidence" value="ECO:0007669"/>
    <property type="project" value="UniProtKB-EC"/>
</dbReference>
<dbReference type="Pfam" id="PF00081">
    <property type="entry name" value="Sod_Fe_N"/>
    <property type="match status" value="1"/>
</dbReference>
<dbReference type="SUPFAM" id="SSF54719">
    <property type="entry name" value="Fe,Mn superoxide dismutase (SOD), C-terminal domain"/>
    <property type="match status" value="1"/>
</dbReference>
<dbReference type="FunFam" id="3.55.40.20:FF:000004">
    <property type="entry name" value="Superoxide dismutase [Fe]"/>
    <property type="match status" value="1"/>
</dbReference>
<comment type="caution">
    <text evidence="9">The sequence shown here is derived from an EMBL/GenBank/DDBJ whole genome shotgun (WGS) entry which is preliminary data.</text>
</comment>
<dbReference type="PANTHER" id="PTHR43595">
    <property type="entry name" value="37S RIBOSOMAL PROTEIN S26, MITOCHONDRIAL"/>
    <property type="match status" value="1"/>
</dbReference>
<dbReference type="PROSITE" id="PS00088">
    <property type="entry name" value="SOD_MN"/>
    <property type="match status" value="1"/>
</dbReference>
<gene>
    <name evidence="9" type="ORF">M896_120970</name>
</gene>
<dbReference type="EC" id="1.15.1.1" evidence="6"/>
<evidence type="ECO:0000256" key="1">
    <source>
        <dbReference type="ARBA" id="ARBA00008714"/>
    </source>
</evidence>
<dbReference type="OrthoDB" id="239262at2759"/>
<dbReference type="InterPro" id="IPR001189">
    <property type="entry name" value="Mn/Fe_SOD"/>
</dbReference>
<comment type="function">
    <text evidence="4">Component of the mitochondrial ribosome (mitoribosome), a dedicated translation machinery responsible for the synthesis of mitochondrial genome-encoded proteins, including at least some of the essential transmembrane subunits of the mitochondrial respiratory chain. The mitoribosomes are attached to the mitochondrial inner membrane and translation products are cotranslationally integrated into the membrane.</text>
</comment>
<dbReference type="InterPro" id="IPR019832">
    <property type="entry name" value="Mn/Fe_SOD_C"/>
</dbReference>
<evidence type="ECO:0000256" key="3">
    <source>
        <dbReference type="ARBA" id="ARBA00023002"/>
    </source>
</evidence>
<organism evidence="9 10">
    <name type="scientific">Ordospora colligata OC4</name>
    <dbReference type="NCBI Taxonomy" id="1354746"/>
    <lineage>
        <taxon>Eukaryota</taxon>
        <taxon>Fungi</taxon>
        <taxon>Fungi incertae sedis</taxon>
        <taxon>Microsporidia</taxon>
        <taxon>Ordosporidae</taxon>
        <taxon>Ordospora</taxon>
    </lineage>
</organism>
<comment type="function">
    <text evidence="6">Destroys radicals which are normally produced within the cells and which are toxic to biological systems.</text>
</comment>
<reference evidence="9 10" key="1">
    <citation type="journal article" date="2014" name="MBio">
        <title>The Ordospora colligata genome; evolution of extreme reduction in microsporidia and host-to-parasite horizontal gene transfer.</title>
        <authorList>
            <person name="Pombert J.-F."/>
            <person name="Haag K.L."/>
            <person name="Beidas S."/>
            <person name="Ebert D."/>
            <person name="Keeling P.J."/>
        </authorList>
    </citation>
    <scope>NUCLEOTIDE SEQUENCE [LARGE SCALE GENOMIC DNA]</scope>
    <source>
        <strain evidence="9 10">OC4</strain>
    </source>
</reference>
<evidence type="ECO:0000256" key="2">
    <source>
        <dbReference type="ARBA" id="ARBA00022723"/>
    </source>
</evidence>
<evidence type="ECO:0000256" key="5">
    <source>
        <dbReference type="PIRSR" id="PIRSR000349-1"/>
    </source>
</evidence>
<evidence type="ECO:0000256" key="6">
    <source>
        <dbReference type="RuleBase" id="RU000414"/>
    </source>
</evidence>
<name>A0A0B2UIS9_9MICR</name>
<dbReference type="SMR" id="A0A0B2UIS9"/>
<proteinExistence type="inferred from homology"/>
<evidence type="ECO:0000313" key="9">
    <source>
        <dbReference type="EMBL" id="KHN68875.1"/>
    </source>
</evidence>
<dbReference type="Pfam" id="PF02777">
    <property type="entry name" value="Sod_Fe_C"/>
    <property type="match status" value="1"/>
</dbReference>
<dbReference type="Proteomes" id="UP000031056">
    <property type="component" value="Unassembled WGS sequence"/>
</dbReference>
<dbReference type="InterPro" id="IPR036324">
    <property type="entry name" value="Mn/Fe_SOD_N_sf"/>
</dbReference>
<dbReference type="PRINTS" id="PR01703">
    <property type="entry name" value="MNSODISMTASE"/>
</dbReference>
<dbReference type="GeneID" id="26262614"/>